<dbReference type="AlphaFoldDB" id="A0A812I1B0"/>
<organism evidence="2 3">
    <name type="scientific">Symbiodinium natans</name>
    <dbReference type="NCBI Taxonomy" id="878477"/>
    <lineage>
        <taxon>Eukaryota</taxon>
        <taxon>Sar</taxon>
        <taxon>Alveolata</taxon>
        <taxon>Dinophyceae</taxon>
        <taxon>Suessiales</taxon>
        <taxon>Symbiodiniaceae</taxon>
        <taxon>Symbiodinium</taxon>
    </lineage>
</organism>
<comment type="caution">
    <text evidence="2">The sequence shown here is derived from an EMBL/GenBank/DDBJ whole genome shotgun (WGS) entry which is preliminary data.</text>
</comment>
<gene>
    <name evidence="2" type="ORF">SNAT2548_LOCUS2532</name>
</gene>
<sequence length="119" mass="13539">MAAVFAKKREEGRRAKMPEGPTYSVHVGLDTIKVRSQYLARLLESPCKGNVTRHEDGRYTVRIHKYSYEALLAYGQYLHEDRVDCRRAARKHAIAIAASSGLHDRQIVLFSTKPQLLIS</sequence>
<proteinExistence type="predicted"/>
<dbReference type="EMBL" id="CAJNDS010000151">
    <property type="protein sequence ID" value="CAE6970887.1"/>
    <property type="molecule type" value="Genomic_DNA"/>
</dbReference>
<dbReference type="Proteomes" id="UP000604046">
    <property type="component" value="Unassembled WGS sequence"/>
</dbReference>
<evidence type="ECO:0000313" key="2">
    <source>
        <dbReference type="EMBL" id="CAE6970887.1"/>
    </source>
</evidence>
<keyword evidence="3" id="KW-1185">Reference proteome</keyword>
<dbReference type="OrthoDB" id="415901at2759"/>
<name>A0A812I1B0_9DINO</name>
<evidence type="ECO:0000256" key="1">
    <source>
        <dbReference type="SAM" id="MobiDB-lite"/>
    </source>
</evidence>
<accession>A0A812I1B0</accession>
<evidence type="ECO:0000313" key="3">
    <source>
        <dbReference type="Proteomes" id="UP000604046"/>
    </source>
</evidence>
<protein>
    <submittedName>
        <fullName evidence="2">Uncharacterized protein</fullName>
    </submittedName>
</protein>
<feature type="region of interest" description="Disordered" evidence="1">
    <location>
        <begin position="1"/>
        <end position="20"/>
    </location>
</feature>
<feature type="compositionally biased region" description="Basic and acidic residues" evidence="1">
    <location>
        <begin position="7"/>
        <end position="17"/>
    </location>
</feature>
<reference evidence="2" key="1">
    <citation type="submission" date="2021-02" db="EMBL/GenBank/DDBJ databases">
        <authorList>
            <person name="Dougan E. K."/>
            <person name="Rhodes N."/>
            <person name="Thang M."/>
            <person name="Chan C."/>
        </authorList>
    </citation>
    <scope>NUCLEOTIDE SEQUENCE</scope>
</reference>